<dbReference type="RefSeq" id="WP_147804364.1">
    <property type="nucleotide sequence ID" value="NZ_CP144914.1"/>
</dbReference>
<dbReference type="Gene3D" id="6.10.250.3150">
    <property type="match status" value="1"/>
</dbReference>
<dbReference type="InterPro" id="IPR057309">
    <property type="entry name" value="PcsB_CC"/>
</dbReference>
<keyword evidence="2" id="KW-0175">Coiled coil</keyword>
<dbReference type="EMBL" id="CP144914">
    <property type="protein sequence ID" value="WWD79510.1"/>
    <property type="molecule type" value="Genomic_DNA"/>
</dbReference>
<dbReference type="AlphaFoldDB" id="A0A5C7FIZ2"/>
<evidence type="ECO:0000313" key="6">
    <source>
        <dbReference type="EMBL" id="WWD79510.1"/>
    </source>
</evidence>
<dbReference type="CDD" id="cd12797">
    <property type="entry name" value="M23_peptidase"/>
    <property type="match status" value="1"/>
</dbReference>
<dbReference type="Pfam" id="PF24568">
    <property type="entry name" value="CC_PcsB"/>
    <property type="match status" value="1"/>
</dbReference>
<reference evidence="6 7" key="1">
    <citation type="submission" date="2024-01" db="EMBL/GenBank/DDBJ databases">
        <title>Complete Genome Sequence of Alkalicoccus halolimnae BZ-SZ-XJ29T, a Moderately Halophilic Bacterium Isolated from a Salt Lake.</title>
        <authorList>
            <person name="Zhao B."/>
        </authorList>
    </citation>
    <scope>NUCLEOTIDE SEQUENCE [LARGE SCALE GENOMIC DNA]</scope>
    <source>
        <strain evidence="6 7">BZ-SZ-XJ29</strain>
    </source>
</reference>
<evidence type="ECO:0000256" key="1">
    <source>
        <dbReference type="ARBA" id="ARBA00022729"/>
    </source>
</evidence>
<dbReference type="KEGG" id="ahal:FTX54_014080"/>
<dbReference type="SUPFAM" id="SSF51261">
    <property type="entry name" value="Duplicated hybrid motif"/>
    <property type="match status" value="1"/>
</dbReference>
<feature type="domain" description="Peptidoglycan hydrolase PcsB coiled-coil" evidence="5">
    <location>
        <begin position="94"/>
        <end position="167"/>
    </location>
</feature>
<keyword evidence="1" id="KW-0732">Signal</keyword>
<name>A0A5C7FIZ2_9BACI</name>
<dbReference type="Pfam" id="PF01551">
    <property type="entry name" value="Peptidase_M23"/>
    <property type="match status" value="1"/>
</dbReference>
<keyword evidence="7" id="KW-1185">Reference proteome</keyword>
<feature type="region of interest" description="Disordered" evidence="3">
    <location>
        <begin position="251"/>
        <end position="300"/>
    </location>
</feature>
<dbReference type="InterPro" id="IPR050570">
    <property type="entry name" value="Cell_wall_metabolism_enzyme"/>
</dbReference>
<feature type="coiled-coil region" evidence="2">
    <location>
        <begin position="27"/>
        <end position="107"/>
    </location>
</feature>
<evidence type="ECO:0000256" key="2">
    <source>
        <dbReference type="SAM" id="Coils"/>
    </source>
</evidence>
<organism evidence="6 7">
    <name type="scientific">Alkalicoccus halolimnae</name>
    <dbReference type="NCBI Taxonomy" id="1667239"/>
    <lineage>
        <taxon>Bacteria</taxon>
        <taxon>Bacillati</taxon>
        <taxon>Bacillota</taxon>
        <taxon>Bacilli</taxon>
        <taxon>Bacillales</taxon>
        <taxon>Bacillaceae</taxon>
        <taxon>Alkalicoccus</taxon>
    </lineage>
</organism>
<proteinExistence type="predicted"/>
<evidence type="ECO:0000256" key="3">
    <source>
        <dbReference type="SAM" id="MobiDB-lite"/>
    </source>
</evidence>
<feature type="compositionally biased region" description="Basic and acidic residues" evidence="3">
    <location>
        <begin position="260"/>
        <end position="300"/>
    </location>
</feature>
<dbReference type="OrthoDB" id="9805070at2"/>
<dbReference type="PANTHER" id="PTHR21666">
    <property type="entry name" value="PEPTIDASE-RELATED"/>
    <property type="match status" value="1"/>
</dbReference>
<evidence type="ECO:0000259" key="5">
    <source>
        <dbReference type="Pfam" id="PF24568"/>
    </source>
</evidence>
<dbReference type="PANTHER" id="PTHR21666:SF289">
    <property type="entry name" value="L-ALA--D-GLU ENDOPEPTIDASE"/>
    <property type="match status" value="1"/>
</dbReference>
<accession>A0A5C7FIZ2</accession>
<dbReference type="InterPro" id="IPR011055">
    <property type="entry name" value="Dup_hybrid_motif"/>
</dbReference>
<feature type="domain" description="M23ase beta-sheet core" evidence="4">
    <location>
        <begin position="358"/>
        <end position="450"/>
    </location>
</feature>
<sequence length="465" mass="52849">MSRGIFIFLLISWFSGEASAEEEGKSYEEIDNELTEQQLEIEKDLEDYGFIQAEEEEHLQKLDEKMIQVDSEITNKKKDMEETESRIKKAAEGISSLEESLKSTKETLDTRLKAVQQYGGDPDYLTFLFDAASIGDFLERLYIFHKAAEQDHRLLKTYGEELKELAELEAALARQQVQLEEETAEMKAIHADYRGQSGEKLNLVTSLYEEEKELKEQLETVQNNKAVNRLAKQEMELEQLEKEAELRFSLETGKNKKKRQEAGEMKKTEENYNQQKERSKKEIAEDSGKEDKSSELTLKTEEEKQVLEVKNLNEENKSEEIDEEALLVPGLLHRPADGRVTSAFNPKRIHPITGEVRAHNGTDFGGEKGRNIYAAESGTVAASGWRKGFGNTILLDHLTDEEKYTTLYAHLAFMNVKEGDTVTKGDIIAEMGTTGLSTGIHLHFEVHPGGYRGRESAVDPESYLH</sequence>
<protein>
    <submittedName>
        <fullName evidence="6">Peptidoglycan DD-metalloendopeptidase family protein</fullName>
    </submittedName>
</protein>
<gene>
    <name evidence="6" type="ORF">FTX54_014080</name>
</gene>
<evidence type="ECO:0000259" key="4">
    <source>
        <dbReference type="Pfam" id="PF01551"/>
    </source>
</evidence>
<dbReference type="InterPro" id="IPR016047">
    <property type="entry name" value="M23ase_b-sheet_dom"/>
</dbReference>
<dbReference type="Gene3D" id="2.70.70.10">
    <property type="entry name" value="Glucose Permease (Domain IIA)"/>
    <property type="match status" value="1"/>
</dbReference>
<evidence type="ECO:0000313" key="7">
    <source>
        <dbReference type="Proteomes" id="UP000321816"/>
    </source>
</evidence>
<dbReference type="GO" id="GO:0004222">
    <property type="term" value="F:metalloendopeptidase activity"/>
    <property type="evidence" value="ECO:0007669"/>
    <property type="project" value="TreeGrafter"/>
</dbReference>
<dbReference type="Proteomes" id="UP000321816">
    <property type="component" value="Chromosome"/>
</dbReference>